<reference evidence="6" key="1">
    <citation type="submission" date="2016-10" db="EMBL/GenBank/DDBJ databases">
        <authorList>
            <person name="Varghese N."/>
            <person name="Submissions S."/>
        </authorList>
    </citation>
    <scope>NUCLEOTIDE SEQUENCE [LARGE SCALE GENOMIC DNA]</scope>
    <source>
        <strain evidence="6">IBRC-M 10655</strain>
    </source>
</reference>
<feature type="chain" id="PRO_5011535601" evidence="3">
    <location>
        <begin position="27"/>
        <end position="553"/>
    </location>
</feature>
<keyword evidence="6" id="KW-1185">Reference proteome</keyword>
<dbReference type="EMBL" id="FNJB01000016">
    <property type="protein sequence ID" value="SDP83211.1"/>
    <property type="molecule type" value="Genomic_DNA"/>
</dbReference>
<dbReference type="SUPFAM" id="SSF75011">
    <property type="entry name" value="3-carboxy-cis,cis-mucoante lactonizing enzyme"/>
    <property type="match status" value="1"/>
</dbReference>
<dbReference type="RefSeq" id="WP_091383368.1">
    <property type="nucleotide sequence ID" value="NZ_FNDV01000016.1"/>
</dbReference>
<keyword evidence="2" id="KW-0378">Hydrolase</keyword>
<protein>
    <submittedName>
        <fullName evidence="5">Choice-of-anchor B domain-containing protein</fullName>
    </submittedName>
</protein>
<feature type="domain" description="P/Homo B" evidence="4">
    <location>
        <begin position="434"/>
        <end position="553"/>
    </location>
</feature>
<dbReference type="SUPFAM" id="SSF49785">
    <property type="entry name" value="Galactose-binding domain-like"/>
    <property type="match status" value="1"/>
</dbReference>
<organism evidence="5 6">
    <name type="scientific">Actinokineospora alba</name>
    <dbReference type="NCBI Taxonomy" id="504798"/>
    <lineage>
        <taxon>Bacteria</taxon>
        <taxon>Bacillati</taxon>
        <taxon>Actinomycetota</taxon>
        <taxon>Actinomycetes</taxon>
        <taxon>Pseudonocardiales</taxon>
        <taxon>Pseudonocardiaceae</taxon>
        <taxon>Actinokineospora</taxon>
    </lineage>
</organism>
<dbReference type="InterPro" id="IPR027589">
    <property type="entry name" value="Choice_anch_B"/>
</dbReference>
<keyword evidence="1" id="KW-0645">Protease</keyword>
<feature type="signal peptide" evidence="3">
    <location>
        <begin position="1"/>
        <end position="26"/>
    </location>
</feature>
<dbReference type="Proteomes" id="UP000199651">
    <property type="component" value="Unassembled WGS sequence"/>
</dbReference>
<evidence type="ECO:0000256" key="1">
    <source>
        <dbReference type="ARBA" id="ARBA00022670"/>
    </source>
</evidence>
<dbReference type="OrthoDB" id="9815940at2"/>
<dbReference type="InterPro" id="IPR002884">
    <property type="entry name" value="P_dom"/>
</dbReference>
<evidence type="ECO:0000313" key="5">
    <source>
        <dbReference type="EMBL" id="SDP83211.1"/>
    </source>
</evidence>
<sequence>MRFRRISGLLLLMAGVLAVSTAPAGAHDPETPEGQAAARAFMADYEPADRRAAITGTAAGVPCVNGKADIYPCKNVDLVSVLPLSSIGGGNGNDIWGWTDPTNQKEYAIVGRTNGTAFVDISTPTSPKYLGNLPSNGGSSTWRDMKVYKDHAFIVADMINGHGMQVFDLTRLRTVTSAQTFTADKLYTGFGPAHNIAINEETGYAYAIGSNTCSGGPHMVDIRTPKNPVNAGCVSQDGYTHDNQCVVYRGPDTRYTGREICFNSNEDTLTIVDVTTKSNPVQLSRTGYSGAQYSHQGWLTENQRYFLMDDELDEQRSSTDKKTKTYIWDLNSLTAPRHTGTYSSPVDSIDHNMYVKGDYVYQANYRAGLRILDIKNVASASLTEAGYFDIYPSADGAQFNGAWSTYPYFPSGNVVVNGIEQGLVVVKPNLGGVVDPPTGGKFENTNNVNIPDAGAAVTSDIAVTGVSGNAPATLQVAVDIKHTWRGDLVIDLVAPDGTAYRLKNSSGNDSADNVITTYTVNASTEVANGTWKLKVQDVARYDTGYIDAWSVQF</sequence>
<dbReference type="GO" id="GO:0006508">
    <property type="term" value="P:proteolysis"/>
    <property type="evidence" value="ECO:0007669"/>
    <property type="project" value="UniProtKB-KW"/>
</dbReference>
<dbReference type="PANTHER" id="PTHR38787">
    <property type="entry name" value="REGULATORY P DOMAIN-CONTAINING PROTEIN"/>
    <property type="match status" value="1"/>
</dbReference>
<evidence type="ECO:0000259" key="4">
    <source>
        <dbReference type="PROSITE" id="PS51829"/>
    </source>
</evidence>
<proteinExistence type="predicted"/>
<name>A0A1H0VY35_9PSEU</name>
<dbReference type="PROSITE" id="PS51829">
    <property type="entry name" value="P_HOMO_B"/>
    <property type="match status" value="1"/>
</dbReference>
<dbReference type="InterPro" id="IPR008979">
    <property type="entry name" value="Galactose-bd-like_sf"/>
</dbReference>
<dbReference type="NCBIfam" id="TIGR04312">
    <property type="entry name" value="choice_anch_B"/>
    <property type="match status" value="1"/>
</dbReference>
<dbReference type="Pfam" id="PF01483">
    <property type="entry name" value="P_proprotein"/>
    <property type="match status" value="1"/>
</dbReference>
<dbReference type="PANTHER" id="PTHR38787:SF3">
    <property type="entry name" value="REGULATORY P DOMAIN-CONTAINING PROTEIN"/>
    <property type="match status" value="1"/>
</dbReference>
<dbReference type="Gene3D" id="2.60.120.260">
    <property type="entry name" value="Galactose-binding domain-like"/>
    <property type="match status" value="1"/>
</dbReference>
<accession>A0A1H0VY35</accession>
<dbReference type="InterPro" id="IPR013211">
    <property type="entry name" value="LVIVD"/>
</dbReference>
<dbReference type="FunFam" id="2.60.120.260:FF:000149">
    <property type="entry name" value="Leupeptin-inactivating enzyme 1"/>
    <property type="match status" value="1"/>
</dbReference>
<gene>
    <name evidence="5" type="ORF">SAMN05192558_11642</name>
</gene>
<dbReference type="GO" id="GO:0005576">
    <property type="term" value="C:extracellular region"/>
    <property type="evidence" value="ECO:0007669"/>
    <property type="project" value="TreeGrafter"/>
</dbReference>
<keyword evidence="3" id="KW-0732">Signal</keyword>
<dbReference type="GO" id="GO:0004252">
    <property type="term" value="F:serine-type endopeptidase activity"/>
    <property type="evidence" value="ECO:0007669"/>
    <property type="project" value="InterPro"/>
</dbReference>
<evidence type="ECO:0000256" key="3">
    <source>
        <dbReference type="SAM" id="SignalP"/>
    </source>
</evidence>
<evidence type="ECO:0000313" key="6">
    <source>
        <dbReference type="Proteomes" id="UP000199651"/>
    </source>
</evidence>
<dbReference type="STRING" id="504798.SAMN05421871_11643"/>
<dbReference type="Pfam" id="PF08309">
    <property type="entry name" value="LVIVD"/>
    <property type="match status" value="2"/>
</dbReference>
<dbReference type="AlphaFoldDB" id="A0A1H0VY35"/>
<evidence type="ECO:0000256" key="2">
    <source>
        <dbReference type="ARBA" id="ARBA00022801"/>
    </source>
</evidence>